<feature type="signal peptide" evidence="1">
    <location>
        <begin position="1"/>
        <end position="19"/>
    </location>
</feature>
<evidence type="ECO:0000313" key="2">
    <source>
        <dbReference type="EMBL" id="AHF02298.1"/>
    </source>
</evidence>
<organism evidence="2 3">
    <name type="scientific">Thiomicrospira aerophila AL3</name>
    <dbReference type="NCBI Taxonomy" id="717772"/>
    <lineage>
        <taxon>Bacteria</taxon>
        <taxon>Pseudomonadati</taxon>
        <taxon>Pseudomonadota</taxon>
        <taxon>Gammaproteobacteria</taxon>
        <taxon>Thiotrichales</taxon>
        <taxon>Piscirickettsiaceae</taxon>
        <taxon>Thiomicrospira</taxon>
    </lineage>
</organism>
<dbReference type="HOGENOM" id="CLU_047520_0_0_6"/>
<protein>
    <recommendedName>
        <fullName evidence="4">Integrating conjugative element protein</fullName>
    </recommendedName>
</protein>
<accession>W0DYG2</accession>
<dbReference type="OrthoDB" id="8553954at2"/>
<dbReference type="KEGG" id="tao:THIAE_06165"/>
<dbReference type="AlphaFoldDB" id="W0DYG2"/>
<feature type="chain" id="PRO_5004787170" description="Integrating conjugative element protein" evidence="1">
    <location>
        <begin position="20"/>
        <end position="456"/>
    </location>
</feature>
<evidence type="ECO:0000256" key="1">
    <source>
        <dbReference type="SAM" id="SignalP"/>
    </source>
</evidence>
<proteinExistence type="predicted"/>
<dbReference type="RefSeq" id="WP_025299345.1">
    <property type="nucleotide sequence ID" value="NZ_CP007030.1"/>
</dbReference>
<keyword evidence="1" id="KW-0732">Signal</keyword>
<dbReference type="Proteomes" id="UP000005380">
    <property type="component" value="Chromosome"/>
</dbReference>
<keyword evidence="3" id="KW-1185">Reference proteome</keyword>
<dbReference type="InParanoid" id="W0DYG2"/>
<gene>
    <name evidence="2" type="ORF">THIAE_06165</name>
</gene>
<evidence type="ECO:0008006" key="4">
    <source>
        <dbReference type="Google" id="ProtNLM"/>
    </source>
</evidence>
<dbReference type="EMBL" id="CP007030">
    <property type="protein sequence ID" value="AHF02298.1"/>
    <property type="molecule type" value="Genomic_DNA"/>
</dbReference>
<dbReference type="STRING" id="717772.THIAE_06165"/>
<dbReference type="eggNOG" id="COG3772">
    <property type="taxonomic scope" value="Bacteria"/>
</dbReference>
<reference evidence="2 3" key="1">
    <citation type="submission" date="2013-12" db="EMBL/GenBank/DDBJ databases">
        <authorList>
            <consortium name="DOE Joint Genome Institute"/>
            <person name="Kappler U."/>
            <person name="Huntemann M."/>
            <person name="Han J."/>
            <person name="Chen A."/>
            <person name="Kyrpides N."/>
            <person name="Mavromatis K."/>
            <person name="Markowitz V."/>
            <person name="Palaniappan K."/>
            <person name="Ivanova N."/>
            <person name="Schaumberg A."/>
            <person name="Pati A."/>
            <person name="Liolios K."/>
            <person name="Nordberg H.P."/>
            <person name="Cantor M.N."/>
            <person name="Hua S.X."/>
            <person name="Woyke T."/>
        </authorList>
    </citation>
    <scope>NUCLEOTIDE SEQUENCE [LARGE SCALE GENOMIC DNA]</scope>
    <source>
        <strain evidence="3">AL2</strain>
    </source>
</reference>
<sequence length="456" mass="50169">MRRSLIAFAILGLTSTSYANNVILPIVGEVPQRYESATTSGVGDGVTDALTARRYSRFYYQVGTGLPRSQPPVTATVRIRAQANIGLGYSCGKFDPVASLTDSFNNLGDELRGALNVVQQSATAAVQAAPMLLLQRVNPGLYQLMQHHIVGFEEQFRVSALTCQEMERQIAQGGNPFKKWEEFSGFTMLRNTGTSNAKRTMDDVHERGSEHGVYLPNPGRGIQRMGGRNQDAIEVNSIGSVTGYNLAIGRNDVTSVASGTSVTDSKLTHYFPTPIDLHNWLVRVIGERTIHLVDGTNQNNVPGVGLIAVAQQDKGDFNNALLDLVSTRSAAQRQAKVRVFNNNYEISGITLTADLIELVGSSPTRDQLIDALTSQYSVTREIDKALVARRILVTSLTEGNIYKSPMKDEIEESVSLLEREIDMAMLEFRIQREMVSELIDRIYREPRASGSPVDNR</sequence>
<evidence type="ECO:0000313" key="3">
    <source>
        <dbReference type="Proteomes" id="UP000005380"/>
    </source>
</evidence>
<name>W0DYG2_9GAMM</name>